<dbReference type="OrthoDB" id="9807486at2"/>
<comment type="caution">
    <text evidence="3">The sequence shown here is derived from an EMBL/GenBank/DDBJ whole genome shotgun (WGS) entry which is preliminary data.</text>
</comment>
<accession>A0A4R2LB83</accession>
<dbReference type="EMBL" id="SLWY01000008">
    <property type="protein sequence ID" value="TCO81526.1"/>
    <property type="molecule type" value="Genomic_DNA"/>
</dbReference>
<dbReference type="GO" id="GO:0005829">
    <property type="term" value="C:cytosol"/>
    <property type="evidence" value="ECO:0007669"/>
    <property type="project" value="TreeGrafter"/>
</dbReference>
<proteinExistence type="inferred from homology"/>
<dbReference type="RefSeq" id="WP_132541539.1">
    <property type="nucleotide sequence ID" value="NZ_SLWY01000008.1"/>
</dbReference>
<sequence>MIEQTFLTNQFLIAMPALADPHFVRTVTYICEHSAAGALGIVINRPLDLDSSELLSNLGIQFVPGSAAQPVFAGGPVHQEQGFVLHRPAGGWGSSLAITDEIGITTSRDILEALGRGEAPADMLIALGYAGWGPGQLERELGDNAWLCGPADPAVMFRLPAEQRWSAAAALLGIDLTLLSAEAGHG</sequence>
<dbReference type="Pfam" id="PF02622">
    <property type="entry name" value="DUF179"/>
    <property type="match status" value="1"/>
</dbReference>
<dbReference type="InterPro" id="IPR003774">
    <property type="entry name" value="AlgH-like"/>
</dbReference>
<dbReference type="HAMAP" id="MF_00758">
    <property type="entry name" value="UPF0301"/>
    <property type="match status" value="1"/>
</dbReference>
<dbReference type="PANTHER" id="PTHR30327:SF1">
    <property type="entry name" value="UPF0301 PROTEIN YQGE"/>
    <property type="match status" value="1"/>
</dbReference>
<protein>
    <recommendedName>
        <fullName evidence="2">UPF0301 protein EV699_108158</fullName>
    </recommendedName>
</protein>
<comment type="similarity">
    <text evidence="1 2">Belongs to the UPF0301 (AlgH) family.</text>
</comment>
<evidence type="ECO:0000256" key="2">
    <source>
        <dbReference type="HAMAP-Rule" id="MF_00758"/>
    </source>
</evidence>
<dbReference type="SUPFAM" id="SSF143456">
    <property type="entry name" value="VC0467-like"/>
    <property type="match status" value="1"/>
</dbReference>
<organism evidence="3 4">
    <name type="scientific">Plasticicumulans lactativorans</name>
    <dbReference type="NCBI Taxonomy" id="1133106"/>
    <lineage>
        <taxon>Bacteria</taxon>
        <taxon>Pseudomonadati</taxon>
        <taxon>Pseudomonadota</taxon>
        <taxon>Gammaproteobacteria</taxon>
        <taxon>Candidatus Competibacteraceae</taxon>
        <taxon>Plasticicumulans</taxon>
    </lineage>
</organism>
<evidence type="ECO:0000256" key="1">
    <source>
        <dbReference type="ARBA" id="ARBA00009600"/>
    </source>
</evidence>
<reference evidence="3 4" key="1">
    <citation type="submission" date="2019-03" db="EMBL/GenBank/DDBJ databases">
        <title>Genomic Encyclopedia of Type Strains, Phase IV (KMG-IV): sequencing the most valuable type-strain genomes for metagenomic binning, comparative biology and taxonomic classification.</title>
        <authorList>
            <person name="Goeker M."/>
        </authorList>
    </citation>
    <scope>NUCLEOTIDE SEQUENCE [LARGE SCALE GENOMIC DNA]</scope>
    <source>
        <strain evidence="3 4">DSM 25287</strain>
    </source>
</reference>
<dbReference type="PANTHER" id="PTHR30327">
    <property type="entry name" value="UNCHARACTERIZED PROTEIN YQGE"/>
    <property type="match status" value="1"/>
</dbReference>
<gene>
    <name evidence="3" type="ORF">EV699_108158</name>
</gene>
<dbReference type="NCBIfam" id="NF001266">
    <property type="entry name" value="PRK00228.1-1"/>
    <property type="match status" value="1"/>
</dbReference>
<evidence type="ECO:0000313" key="3">
    <source>
        <dbReference type="EMBL" id="TCO81526.1"/>
    </source>
</evidence>
<name>A0A4R2LB83_9GAMM</name>
<dbReference type="Gene3D" id="3.40.1740.10">
    <property type="entry name" value="VC0467-like"/>
    <property type="match status" value="1"/>
</dbReference>
<keyword evidence="4" id="KW-1185">Reference proteome</keyword>
<evidence type="ECO:0000313" key="4">
    <source>
        <dbReference type="Proteomes" id="UP000295765"/>
    </source>
</evidence>
<dbReference type="AlphaFoldDB" id="A0A4R2LB83"/>
<dbReference type="Proteomes" id="UP000295765">
    <property type="component" value="Unassembled WGS sequence"/>
</dbReference>